<keyword evidence="3" id="KW-1185">Reference proteome</keyword>
<proteinExistence type="predicted"/>
<feature type="compositionally biased region" description="Basic and acidic residues" evidence="1">
    <location>
        <begin position="87"/>
        <end position="96"/>
    </location>
</feature>
<dbReference type="Proteomes" id="UP000654075">
    <property type="component" value="Unassembled WGS sequence"/>
</dbReference>
<name>A0A813D678_POLGL</name>
<accession>A0A813D678</accession>
<feature type="region of interest" description="Disordered" evidence="1">
    <location>
        <begin position="66"/>
        <end position="96"/>
    </location>
</feature>
<dbReference type="AlphaFoldDB" id="A0A813D678"/>
<feature type="region of interest" description="Disordered" evidence="1">
    <location>
        <begin position="260"/>
        <end position="284"/>
    </location>
</feature>
<feature type="compositionally biased region" description="Low complexity" evidence="1">
    <location>
        <begin position="260"/>
        <end position="272"/>
    </location>
</feature>
<dbReference type="EMBL" id="CAJNNV010000910">
    <property type="protein sequence ID" value="CAE8583861.1"/>
    <property type="molecule type" value="Genomic_DNA"/>
</dbReference>
<evidence type="ECO:0000256" key="1">
    <source>
        <dbReference type="SAM" id="MobiDB-lite"/>
    </source>
</evidence>
<organism evidence="2 3">
    <name type="scientific">Polarella glacialis</name>
    <name type="common">Dinoflagellate</name>
    <dbReference type="NCBI Taxonomy" id="89957"/>
    <lineage>
        <taxon>Eukaryota</taxon>
        <taxon>Sar</taxon>
        <taxon>Alveolata</taxon>
        <taxon>Dinophyceae</taxon>
        <taxon>Suessiales</taxon>
        <taxon>Suessiaceae</taxon>
        <taxon>Polarella</taxon>
    </lineage>
</organism>
<evidence type="ECO:0000313" key="2">
    <source>
        <dbReference type="EMBL" id="CAE8583861.1"/>
    </source>
</evidence>
<protein>
    <submittedName>
        <fullName evidence="2">Uncharacterized protein</fullName>
    </submittedName>
</protein>
<feature type="non-terminal residue" evidence="2">
    <location>
        <position position="1"/>
    </location>
</feature>
<sequence>MPLDTLPAVPGHDDAVRALLPGRSQGAQDPGPVAMTQIVACRKWVAELQSSLSLLAERCGRLEKVHEGTSNGQALSSSSTAGADLTKSSRSDLGKKHAEIMGGIRQLLAMNEEASAFAVGKDLEGSAQGAQDTDREGGRSVTVMPLEGAIANRSDAGIRFHDVQTLRPPRPTSVPAACRLPISTPGAASEPVVRSAAGLVRSSPPSAPDFFGSGQVAACRSDSEPAAEAISDVWARFHPSRGGAAPSWCGADTGSCRASAATPASSPCPRAAVTPSAHSGGAFG</sequence>
<evidence type="ECO:0000313" key="3">
    <source>
        <dbReference type="Proteomes" id="UP000654075"/>
    </source>
</evidence>
<dbReference type="OrthoDB" id="413396at2759"/>
<feature type="compositionally biased region" description="Polar residues" evidence="1">
    <location>
        <begin position="68"/>
        <end position="81"/>
    </location>
</feature>
<comment type="caution">
    <text evidence="2">The sequence shown here is derived from an EMBL/GenBank/DDBJ whole genome shotgun (WGS) entry which is preliminary data.</text>
</comment>
<gene>
    <name evidence="2" type="ORF">PGLA1383_LOCUS2809</name>
</gene>
<reference evidence="2" key="1">
    <citation type="submission" date="2021-02" db="EMBL/GenBank/DDBJ databases">
        <authorList>
            <person name="Dougan E. K."/>
            <person name="Rhodes N."/>
            <person name="Thang M."/>
            <person name="Chan C."/>
        </authorList>
    </citation>
    <scope>NUCLEOTIDE SEQUENCE</scope>
</reference>